<evidence type="ECO:0000313" key="4">
    <source>
        <dbReference type="Proteomes" id="UP001652621"/>
    </source>
</evidence>
<protein>
    <submittedName>
        <fullName evidence="5">Uncharacterized protein LOC101901042</fullName>
    </submittedName>
</protein>
<feature type="domain" description="LITAF" evidence="2">
    <location>
        <begin position="40"/>
        <end position="131"/>
    </location>
</feature>
<dbReference type="RefSeq" id="XP_005188386.1">
    <property type="nucleotide sequence ID" value="XM_005188329.3"/>
</dbReference>
<dbReference type="AlphaFoldDB" id="A0A1I8NIL4"/>
<gene>
    <name evidence="3" type="primary">101901042</name>
    <name evidence="5" type="synonym">LOC101901042</name>
</gene>
<dbReference type="eggNOG" id="ENOG502TCV3">
    <property type="taxonomic scope" value="Eukaryota"/>
</dbReference>
<accession>A0A1I8NIL4</accession>
<dbReference type="InterPro" id="IPR006629">
    <property type="entry name" value="LITAF"/>
</dbReference>
<sequence length="133" mass="14797">MATRTPQPQSQNEMVEIRLDSPRTPDPSQVPQFNAAGVQTEENNGKPYLRFYSVGPKTKNIICPLCKEKSDAVDLSSSSLFDSLNCLLSCLSCCFPIFTLSCLYTMCCQDIVTDHRKCCTKCGGHLGYYARPQ</sequence>
<evidence type="ECO:0000313" key="5">
    <source>
        <dbReference type="RefSeq" id="XP_005188386.1"/>
    </source>
</evidence>
<dbReference type="PROSITE" id="PS51837">
    <property type="entry name" value="LITAF"/>
    <property type="match status" value="1"/>
</dbReference>
<reference evidence="3" key="1">
    <citation type="submission" date="2020-05" db="UniProtKB">
        <authorList>
            <consortium name="EnsemblMetazoa"/>
        </authorList>
    </citation>
    <scope>IDENTIFICATION</scope>
    <source>
        <strain evidence="3">Aabys</strain>
    </source>
</reference>
<evidence type="ECO:0000259" key="2">
    <source>
        <dbReference type="PROSITE" id="PS51837"/>
    </source>
</evidence>
<organism evidence="3">
    <name type="scientific">Musca domestica</name>
    <name type="common">House fly</name>
    <dbReference type="NCBI Taxonomy" id="7370"/>
    <lineage>
        <taxon>Eukaryota</taxon>
        <taxon>Metazoa</taxon>
        <taxon>Ecdysozoa</taxon>
        <taxon>Arthropoda</taxon>
        <taxon>Hexapoda</taxon>
        <taxon>Insecta</taxon>
        <taxon>Pterygota</taxon>
        <taxon>Neoptera</taxon>
        <taxon>Endopterygota</taxon>
        <taxon>Diptera</taxon>
        <taxon>Brachycera</taxon>
        <taxon>Muscomorpha</taxon>
        <taxon>Muscoidea</taxon>
        <taxon>Muscidae</taxon>
        <taxon>Musca</taxon>
    </lineage>
</organism>
<dbReference type="VEuPathDB" id="VectorBase:MDOMA2_009454"/>
<keyword evidence="4" id="KW-1185">Reference proteome</keyword>
<evidence type="ECO:0000256" key="1">
    <source>
        <dbReference type="SAM" id="MobiDB-lite"/>
    </source>
</evidence>
<evidence type="ECO:0000313" key="3">
    <source>
        <dbReference type="EnsemblMetazoa" id="MDOA015543-PA"/>
    </source>
</evidence>
<dbReference type="Proteomes" id="UP001652621">
    <property type="component" value="Unplaced"/>
</dbReference>
<proteinExistence type="predicted"/>
<dbReference type="VEuPathDB" id="VectorBase:MDOA015543"/>
<name>A0A1I8NIL4_MUSDO</name>
<dbReference type="GeneID" id="101901042"/>
<dbReference type="EnsemblMetazoa" id="MDOA015543-RA">
    <property type="protein sequence ID" value="MDOA015543-PA"/>
    <property type="gene ID" value="MDOA015543"/>
</dbReference>
<feature type="compositionally biased region" description="Polar residues" evidence="1">
    <location>
        <begin position="1"/>
        <end position="13"/>
    </location>
</feature>
<dbReference type="OrthoDB" id="7985781at2759"/>
<feature type="region of interest" description="Disordered" evidence="1">
    <location>
        <begin position="1"/>
        <end position="31"/>
    </location>
</feature>
<reference evidence="5" key="2">
    <citation type="submission" date="2025-04" db="UniProtKB">
        <authorList>
            <consortium name="RefSeq"/>
        </authorList>
    </citation>
    <scope>IDENTIFICATION</scope>
    <source>
        <strain evidence="5">Aabys</strain>
    </source>
</reference>
<dbReference type="KEGG" id="mde:101901042"/>